<sequence length="327" mass="36217">LAEHGVKVIIVGAAPGGRIRGLLRGKHTVPFTIIEQTSGYTKYPKATQYALPAMKILNRTALGNDVPHRGLHPNAVSWHKLNGTYIIGLENEIHGYDPDRMVSLPMCDLTRLIYDQSKDLPMIKYLFHHRVTGIGQDDNKATGNQGERLQPSADYIVGCDGANSIVRRSLFGTLFPGMIWDEQIAATNAYFGFDQFGYTDSNFILDPEDWFMTAKTTKDGVWRVPYGDATSLKNEQIIGRQPERFKTLSPGHPKPNEYKLISISPYKVHQRLAESMVAGRILFAADTAHLYNPFGGLGLTGGIVDVDSLFECSSGIRHGKANETILL</sequence>
<dbReference type="Gene3D" id="3.30.70.2450">
    <property type="match status" value="1"/>
</dbReference>
<dbReference type="GO" id="GO:0071949">
    <property type="term" value="F:FAD binding"/>
    <property type="evidence" value="ECO:0007669"/>
    <property type="project" value="InterPro"/>
</dbReference>
<dbReference type="STRING" id="1573173.A0A167BIT8"/>
<dbReference type="PANTHER" id="PTHR43476">
    <property type="entry name" value="3-(3-HYDROXY-PHENYL)PROPIONATE/3-HYDROXYCINNAMIC ACID HYDROXYLASE"/>
    <property type="match status" value="1"/>
</dbReference>
<feature type="domain" description="FAD-binding" evidence="5">
    <location>
        <begin position="6"/>
        <end position="325"/>
    </location>
</feature>
<evidence type="ECO:0000256" key="3">
    <source>
        <dbReference type="ARBA" id="ARBA00023002"/>
    </source>
</evidence>
<proteinExistence type="predicted"/>
<keyword evidence="4" id="KW-0520">NAD</keyword>
<accession>A0A167BIT8</accession>
<evidence type="ECO:0000313" key="6">
    <source>
        <dbReference type="EMBL" id="KZL81389.1"/>
    </source>
</evidence>
<evidence type="ECO:0000313" key="7">
    <source>
        <dbReference type="Proteomes" id="UP000076584"/>
    </source>
</evidence>
<dbReference type="InterPro" id="IPR036188">
    <property type="entry name" value="FAD/NAD-bd_sf"/>
</dbReference>
<dbReference type="EMBL" id="LFIW01001670">
    <property type="protein sequence ID" value="KZL81389.1"/>
    <property type="molecule type" value="Genomic_DNA"/>
</dbReference>
<dbReference type="Pfam" id="PF01494">
    <property type="entry name" value="FAD_binding_3"/>
    <property type="match status" value="1"/>
</dbReference>
<organism evidence="6 7">
    <name type="scientific">Colletotrichum incanum</name>
    <name type="common">Soybean anthracnose fungus</name>
    <dbReference type="NCBI Taxonomy" id="1573173"/>
    <lineage>
        <taxon>Eukaryota</taxon>
        <taxon>Fungi</taxon>
        <taxon>Dikarya</taxon>
        <taxon>Ascomycota</taxon>
        <taxon>Pezizomycotina</taxon>
        <taxon>Sordariomycetes</taxon>
        <taxon>Hypocreomycetidae</taxon>
        <taxon>Glomerellales</taxon>
        <taxon>Glomerellaceae</taxon>
        <taxon>Colletotrichum</taxon>
        <taxon>Colletotrichum spaethianum species complex</taxon>
    </lineage>
</organism>
<comment type="caution">
    <text evidence="6">The sequence shown here is derived from an EMBL/GenBank/DDBJ whole genome shotgun (WGS) entry which is preliminary data.</text>
</comment>
<dbReference type="InterPro" id="IPR002938">
    <property type="entry name" value="FAD-bd"/>
</dbReference>
<gene>
    <name evidence="6" type="ORF">CI238_00324</name>
</gene>
<evidence type="ECO:0000256" key="1">
    <source>
        <dbReference type="ARBA" id="ARBA00022630"/>
    </source>
</evidence>
<dbReference type="AlphaFoldDB" id="A0A167BIT8"/>
<feature type="non-terminal residue" evidence="6">
    <location>
        <position position="1"/>
    </location>
</feature>
<evidence type="ECO:0000256" key="2">
    <source>
        <dbReference type="ARBA" id="ARBA00022827"/>
    </source>
</evidence>
<reference evidence="6 7" key="1">
    <citation type="submission" date="2015-06" db="EMBL/GenBank/DDBJ databases">
        <title>Survival trade-offs in plant roots during colonization by closely related pathogenic and mutualistic fungi.</title>
        <authorList>
            <person name="Hacquard S."/>
            <person name="Kracher B."/>
            <person name="Hiruma K."/>
            <person name="Weinman A."/>
            <person name="Muench P."/>
            <person name="Garrido Oter R."/>
            <person name="Ver Loren van Themaat E."/>
            <person name="Dallerey J.-F."/>
            <person name="Damm U."/>
            <person name="Henrissat B."/>
            <person name="Lespinet O."/>
            <person name="Thon M."/>
            <person name="Kemen E."/>
            <person name="McHardy A.C."/>
            <person name="Schulze-Lefert P."/>
            <person name="O'Connell R.J."/>
        </authorList>
    </citation>
    <scope>NUCLEOTIDE SEQUENCE [LARGE SCALE GENOMIC DNA]</scope>
    <source>
        <strain evidence="6 7">MAFF 238704</strain>
    </source>
</reference>
<evidence type="ECO:0000256" key="4">
    <source>
        <dbReference type="ARBA" id="ARBA00023027"/>
    </source>
</evidence>
<dbReference type="PRINTS" id="PR00420">
    <property type="entry name" value="RNGMNOXGNASE"/>
</dbReference>
<protein>
    <submittedName>
        <fullName evidence="6">Fad binding domain-containing protein</fullName>
    </submittedName>
</protein>
<keyword evidence="7" id="KW-1185">Reference proteome</keyword>
<dbReference type="Proteomes" id="UP000076584">
    <property type="component" value="Unassembled WGS sequence"/>
</dbReference>
<feature type="non-terminal residue" evidence="6">
    <location>
        <position position="327"/>
    </location>
</feature>
<dbReference type="InterPro" id="IPR050631">
    <property type="entry name" value="PheA/TfdB_FAD_monoxygenase"/>
</dbReference>
<evidence type="ECO:0000259" key="5">
    <source>
        <dbReference type="Pfam" id="PF01494"/>
    </source>
</evidence>
<dbReference type="PANTHER" id="PTHR43476:SF4">
    <property type="entry name" value="BLR0106 PROTEIN"/>
    <property type="match status" value="1"/>
</dbReference>
<dbReference type="GO" id="GO:0016491">
    <property type="term" value="F:oxidoreductase activity"/>
    <property type="evidence" value="ECO:0007669"/>
    <property type="project" value="UniProtKB-KW"/>
</dbReference>
<dbReference type="Gene3D" id="3.50.50.60">
    <property type="entry name" value="FAD/NAD(P)-binding domain"/>
    <property type="match status" value="1"/>
</dbReference>
<name>A0A167BIT8_COLIC</name>
<dbReference type="SUPFAM" id="SSF51905">
    <property type="entry name" value="FAD/NAD(P)-binding domain"/>
    <property type="match status" value="1"/>
</dbReference>
<keyword evidence="2" id="KW-0274">FAD</keyword>
<keyword evidence="1" id="KW-0285">Flavoprotein</keyword>
<keyword evidence="3" id="KW-0560">Oxidoreductase</keyword>